<sequence>MFSDDFWESDWWIEEEDIGDWFTIREDEESEDERELAASSPTGTGSGKEEIRSDVLPVFSGNYLGGEQDPTNPINVSNDDDTRSATEMRSEYEENLSQSKRQAQNSFGPMERGSRITYEDWVRGIERGTPRRRIVHDILERRDTAAAGYGRLLRSLRKPYTGFIFLLASHEDHYHLIHDCTFSSSSCRCSRVAEYSQGLRRYSRSNVPGSGFSLAHWWNTAIYFTKGGRELNYVQISGRVWLPDGPHRNILVQNDPGDSEQQVVSEQHIQGAVSDFISCGPVADHGRSDHPHHSSKDQKHRGDGDRSKADELLEFLRTVVVSPCNKLTSTHQWTRGPWKFMPKNNSMLRTVMDLYKSELCELSVVEFYQRYKRTDKINLLFACPANDIWEYYYNVPESINYMEKILIFQYGTEDKVTSFLSRLYEIVDKIRPKRNTMCIVGPPHCGKTYFFDAIIHYFANFGQIGNFNRYSSFPLMDAVDRRIVLWNEPFAEPAAFETLKEIFGGDTCNVKVKYHDDSIMQRTPVIITSNHEFLPNTEAFNSRCYKEIWEACPPLKKLKKKIYPLAFFYLLVKRKILLLDSEVIRQMTAEEISWV</sequence>
<dbReference type="GO" id="GO:0042025">
    <property type="term" value="C:host cell nucleus"/>
    <property type="evidence" value="ECO:0007669"/>
    <property type="project" value="UniProtKB-SubCell"/>
</dbReference>
<evidence type="ECO:0000256" key="3">
    <source>
        <dbReference type="ARBA" id="ARBA00022705"/>
    </source>
</evidence>
<evidence type="ECO:0000313" key="8">
    <source>
        <dbReference type="EMBL" id="QTE03803.1"/>
    </source>
</evidence>
<organism evidence="8">
    <name type="scientific">Phoenicurus auroreus ambidensovirus</name>
    <dbReference type="NCBI Taxonomy" id="2794456"/>
    <lineage>
        <taxon>Viruses</taxon>
        <taxon>Monodnaviria</taxon>
        <taxon>Shotokuvirae</taxon>
        <taxon>Cossaviricota</taxon>
        <taxon>Quintoviricetes</taxon>
        <taxon>Piccovirales</taxon>
        <taxon>Parvoviridae</taxon>
        <taxon>Densovirinae</taxon>
        <taxon>Ambidensovirus</taxon>
    </lineage>
</organism>
<evidence type="ECO:0000259" key="7">
    <source>
        <dbReference type="PROSITE" id="PS51206"/>
    </source>
</evidence>
<dbReference type="Pfam" id="PF01057">
    <property type="entry name" value="Parvo_NS1"/>
    <property type="match status" value="1"/>
</dbReference>
<accession>A0A8A4XC52</accession>
<feature type="compositionally biased region" description="Basic and acidic residues" evidence="6">
    <location>
        <begin position="80"/>
        <end position="92"/>
    </location>
</feature>
<dbReference type="GO" id="GO:0019079">
    <property type="term" value="P:viral genome replication"/>
    <property type="evidence" value="ECO:0007669"/>
    <property type="project" value="InterPro"/>
</dbReference>
<name>A0A8A4XC52_9VIRU</name>
<protein>
    <submittedName>
        <fullName evidence="8">Nonstructural protein</fullName>
    </submittedName>
</protein>
<dbReference type="EMBL" id="MW046423">
    <property type="protein sequence ID" value="QTE03803.1"/>
    <property type="molecule type" value="Genomic_DNA"/>
</dbReference>
<dbReference type="InterPro" id="IPR001257">
    <property type="entry name" value="Parvovirus_NS1_helicase"/>
</dbReference>
<comment type="subcellular location">
    <subcellularLocation>
        <location evidence="1">Host nucleus</location>
    </subcellularLocation>
</comment>
<dbReference type="PROSITE" id="PS51206">
    <property type="entry name" value="SF3_HELICASE_1"/>
    <property type="match status" value="1"/>
</dbReference>
<dbReference type="GO" id="GO:0005524">
    <property type="term" value="F:ATP binding"/>
    <property type="evidence" value="ECO:0007669"/>
    <property type="project" value="UniProtKB-KW"/>
</dbReference>
<proteinExistence type="predicted"/>
<dbReference type="InterPro" id="IPR027417">
    <property type="entry name" value="P-loop_NTPase"/>
</dbReference>
<dbReference type="Gene3D" id="3.40.50.300">
    <property type="entry name" value="P-loop containing nucleotide triphosphate hydrolases"/>
    <property type="match status" value="1"/>
</dbReference>
<evidence type="ECO:0000256" key="4">
    <source>
        <dbReference type="ARBA" id="ARBA00022741"/>
    </source>
</evidence>
<evidence type="ECO:0000256" key="1">
    <source>
        <dbReference type="ARBA" id="ARBA00004147"/>
    </source>
</evidence>
<feature type="domain" description="SF3 helicase" evidence="7">
    <location>
        <begin position="397"/>
        <end position="578"/>
    </location>
</feature>
<keyword evidence="2" id="KW-1048">Host nucleus</keyword>
<dbReference type="InterPro" id="IPR014015">
    <property type="entry name" value="Helicase_SF3_DNA-vir"/>
</dbReference>
<feature type="compositionally biased region" description="Polar residues" evidence="6">
    <location>
        <begin position="95"/>
        <end position="107"/>
    </location>
</feature>
<keyword evidence="5" id="KW-0067">ATP-binding</keyword>
<feature type="region of interest" description="Disordered" evidence="6">
    <location>
        <begin position="284"/>
        <end position="305"/>
    </location>
</feature>
<evidence type="ECO:0000256" key="6">
    <source>
        <dbReference type="SAM" id="MobiDB-lite"/>
    </source>
</evidence>
<dbReference type="SUPFAM" id="SSF52540">
    <property type="entry name" value="P-loop containing nucleoside triphosphate hydrolases"/>
    <property type="match status" value="1"/>
</dbReference>
<evidence type="ECO:0000256" key="2">
    <source>
        <dbReference type="ARBA" id="ARBA00022562"/>
    </source>
</evidence>
<keyword evidence="3" id="KW-0235">DNA replication</keyword>
<feature type="region of interest" description="Disordered" evidence="6">
    <location>
        <begin position="20"/>
        <end position="109"/>
    </location>
</feature>
<reference evidence="8" key="1">
    <citation type="submission" date="2020-09" db="EMBL/GenBank/DDBJ databases">
        <title>Parvovirus dark matter in the feces of wild birds.</title>
        <authorList>
            <person name="Dai Z."/>
            <person name="Yang S."/>
            <person name="Zhang W."/>
        </authorList>
    </citation>
    <scope>NUCLEOTIDE SEQUENCE</scope>
    <source>
        <strain evidence="8">Dar170par093</strain>
    </source>
</reference>
<evidence type="ECO:0000256" key="5">
    <source>
        <dbReference type="ARBA" id="ARBA00022840"/>
    </source>
</evidence>
<dbReference type="GO" id="GO:0006260">
    <property type="term" value="P:DNA replication"/>
    <property type="evidence" value="ECO:0007669"/>
    <property type="project" value="UniProtKB-KW"/>
</dbReference>
<keyword evidence="4" id="KW-0547">Nucleotide-binding</keyword>